<dbReference type="InterPro" id="IPR057373">
    <property type="entry name" value="ZNFX1"/>
</dbReference>
<feature type="domain" description="DNA2/NAM7 helicase-like C-terminal" evidence="3">
    <location>
        <begin position="775"/>
        <end position="964"/>
    </location>
</feature>
<keyword evidence="1" id="KW-0067">ATP-binding</keyword>
<dbReference type="InterPro" id="IPR041679">
    <property type="entry name" value="DNA2/NAM7-like_C"/>
</dbReference>
<dbReference type="InterPro" id="IPR047187">
    <property type="entry name" value="SF1_C_Upf1"/>
</dbReference>
<reference evidence="5 6" key="1">
    <citation type="journal article" date="2016" name="Nat. Commun.">
        <title>Ectomycorrhizal ecology is imprinted in the genome of the dominant symbiotic fungus Cenococcum geophilum.</title>
        <authorList>
            <consortium name="DOE Joint Genome Institute"/>
            <person name="Peter M."/>
            <person name="Kohler A."/>
            <person name="Ohm R.A."/>
            <person name="Kuo A."/>
            <person name="Krutzmann J."/>
            <person name="Morin E."/>
            <person name="Arend M."/>
            <person name="Barry K.W."/>
            <person name="Binder M."/>
            <person name="Choi C."/>
            <person name="Clum A."/>
            <person name="Copeland A."/>
            <person name="Grisel N."/>
            <person name="Haridas S."/>
            <person name="Kipfer T."/>
            <person name="LaButti K."/>
            <person name="Lindquist E."/>
            <person name="Lipzen A."/>
            <person name="Maire R."/>
            <person name="Meier B."/>
            <person name="Mihaltcheva S."/>
            <person name="Molinier V."/>
            <person name="Murat C."/>
            <person name="Poggeler S."/>
            <person name="Quandt C.A."/>
            <person name="Sperisen C."/>
            <person name="Tritt A."/>
            <person name="Tisserant E."/>
            <person name="Crous P.W."/>
            <person name="Henrissat B."/>
            <person name="Nehls U."/>
            <person name="Egli S."/>
            <person name="Spatafora J.W."/>
            <person name="Grigoriev I.V."/>
            <person name="Martin F.M."/>
        </authorList>
    </citation>
    <scope>NUCLEOTIDE SEQUENCE [LARGE SCALE GENOMIC DNA]</scope>
    <source>
        <strain evidence="5 6">CBS 459.81</strain>
    </source>
</reference>
<accession>A0A8E2ELB5</accession>
<protein>
    <submittedName>
        <fullName evidence="5">P-loop containing nucleoside triphosphate hydrolase protein</fullName>
    </submittedName>
</protein>
<feature type="domain" description="DNA2/NAM7 helicase helicase" evidence="2">
    <location>
        <begin position="391"/>
        <end position="763"/>
    </location>
</feature>
<dbReference type="PANTHER" id="PTHR10887:SF341">
    <property type="entry name" value="NFX1-TYPE ZINC FINGER-CONTAINING PROTEIN 1"/>
    <property type="match status" value="1"/>
</dbReference>
<dbReference type="AlphaFoldDB" id="A0A8E2ELB5"/>
<dbReference type="Pfam" id="PF13086">
    <property type="entry name" value="AAA_11"/>
    <property type="match status" value="1"/>
</dbReference>
<keyword evidence="5" id="KW-0378">Hydrolase</keyword>
<feature type="domain" description="ZNFX1" evidence="4">
    <location>
        <begin position="209"/>
        <end position="312"/>
    </location>
</feature>
<dbReference type="InterPro" id="IPR027417">
    <property type="entry name" value="P-loop_NTPase"/>
</dbReference>
<evidence type="ECO:0000256" key="1">
    <source>
        <dbReference type="ARBA" id="ARBA00022806"/>
    </source>
</evidence>
<dbReference type="InterPro" id="IPR045055">
    <property type="entry name" value="DNA2/NAM7-like"/>
</dbReference>
<evidence type="ECO:0000259" key="2">
    <source>
        <dbReference type="Pfam" id="PF13086"/>
    </source>
</evidence>
<dbReference type="CDD" id="cd18808">
    <property type="entry name" value="SF1_C_Upf1"/>
    <property type="match status" value="1"/>
</dbReference>
<dbReference type="CDD" id="cd06008">
    <property type="entry name" value="NF-X1-zinc-finger"/>
    <property type="match status" value="1"/>
</dbReference>
<dbReference type="Gene3D" id="3.40.50.300">
    <property type="entry name" value="P-loop containing nucleotide triphosphate hydrolases"/>
    <property type="match status" value="3"/>
</dbReference>
<dbReference type="Pfam" id="PF13087">
    <property type="entry name" value="AAA_12"/>
    <property type="match status" value="1"/>
</dbReference>
<dbReference type="EMBL" id="KV744816">
    <property type="protein sequence ID" value="OCK85603.1"/>
    <property type="molecule type" value="Genomic_DNA"/>
</dbReference>
<name>A0A8E2ELB5_9PEZI</name>
<keyword evidence="6" id="KW-1185">Reference proteome</keyword>
<keyword evidence="1" id="KW-0347">Helicase</keyword>
<sequence length="1226" mass="138285">MVTPTAPKFIHYFPPDVLTTKPPLANRPKDTEPKWPPVKATQWQDNLFSPMVPDPHQSTNLFPQLINFDQDEVAEMETSGELNSQIAERFSIRETCQVDGPPLVPIPNTLSSGAKYNPQIGQYFQTANHPVAGGEWLSKSEFPTSAEILKIPDGVPQSNKILGSYESTEKYLKTQYELSREDAVRPLREAVGKVRKNPHLQEDEYGGGVGIYENVHFTAVTCSPRGLALRIAFSLSRVGKRIRWEQSKRLITGSLVALTPFEDMFKSKCIIATVAARPIVTLEQNPPEISLFFARPEEIEHDTAQAYVMVEERTSFYEASRYTMLALQKLMREPFPLVEHLVGVKHEVEPPLYVKNKPHTDLSSIVALEEAESFENVNILEEWPETTTTGLDTSQSFALKRILTKQLAIIHGPPGTGKTHVSVVALKALLNNMTPEDPPIIAISQTNHAIDQLLRHVVQFESKVVRLGGRSKDQDVIKKRTLYEVRKSTTKPKPSRSLRASNQALAECTASLQMLLAPLEANMGPLDHKLLAKLDLLSRAQVESLENGCELIFNGRNCTPMEMWMGKSLVPVQRNIQPDHSEVEYEEADLEFEQLKELEAEAFADDDDIETLKGPVILLGDNYTGMPLPGITDEEIRQALNEQDLWKIHQKMRGPIYSYLQRHMKDCILTAFRNEAKRYEKFALQRRIGMWQQDSLLLANQKLVGMTTTGMSKYRALVASLNPKVVLVEEAAETLEAPLTAACLPSLEHLILVGDHKQLRPHCQVKEHEGDPYNLDLSLFERMVNNGVEFDSLRRQRRMIPEIRYILKPIYGDLISDHPTVKDPKNRPPVEGMGGCNTFFFSHEWPESQDRQMSFFNQNEAEMIVGFFDYLVCNGVKAENITVLTFYNGQRKHILRRLRDHPNLKGTGFFKVVTVDSYQGEENDIILLSLVRSNSTNKIGFLNVSNRICVSLSRAKRGFYAFGNGELLCGENMTWAGVVEKMYGKKGDKPKTGPAKRVGFNLPLQCKKHGRKTFVQEPTDWTLVNGGCELPCRCQLPCGHTCMLKCHPFDRALINCTQKCLKNIESCGHPCSTICCDPCRCTICDRRNVEGRALLKQVPKNQMPFPRQTMSAGSARSDVTDWANFANGGVRADDAAKRDLTRKILDQVIQSRLDDQANERLFENSTKVTSASLTPPTRVSQVQSNSNLLVDLSDNPSPPRMRWQQKFVMQEPRSTSKAYDDLSVLD</sequence>
<evidence type="ECO:0000259" key="4">
    <source>
        <dbReference type="Pfam" id="PF25396"/>
    </source>
</evidence>
<dbReference type="GO" id="GO:0031048">
    <property type="term" value="P:regulatory ncRNA-mediated heterochromatin formation"/>
    <property type="evidence" value="ECO:0007669"/>
    <property type="project" value="TreeGrafter"/>
</dbReference>
<evidence type="ECO:0000313" key="6">
    <source>
        <dbReference type="Proteomes" id="UP000250266"/>
    </source>
</evidence>
<evidence type="ECO:0000259" key="3">
    <source>
        <dbReference type="Pfam" id="PF13087"/>
    </source>
</evidence>
<dbReference type="GO" id="GO:0016787">
    <property type="term" value="F:hydrolase activity"/>
    <property type="evidence" value="ECO:0007669"/>
    <property type="project" value="UniProtKB-KW"/>
</dbReference>
<dbReference type="FunFam" id="3.40.50.300:FF:001366">
    <property type="entry name" value="ATP binding protein, putative"/>
    <property type="match status" value="1"/>
</dbReference>
<dbReference type="PANTHER" id="PTHR10887">
    <property type="entry name" value="DNA2/NAM7 HELICASE FAMILY"/>
    <property type="match status" value="1"/>
</dbReference>
<keyword evidence="1" id="KW-0547">Nucleotide-binding</keyword>
<proteinExistence type="predicted"/>
<dbReference type="GO" id="GO:0004386">
    <property type="term" value="F:helicase activity"/>
    <property type="evidence" value="ECO:0007669"/>
    <property type="project" value="InterPro"/>
</dbReference>
<dbReference type="Pfam" id="PF25396">
    <property type="entry name" value="ZNFX1"/>
    <property type="match status" value="1"/>
</dbReference>
<dbReference type="GO" id="GO:0031380">
    <property type="term" value="C:nuclear RNA-directed RNA polymerase complex"/>
    <property type="evidence" value="ECO:0007669"/>
    <property type="project" value="TreeGrafter"/>
</dbReference>
<evidence type="ECO:0000313" key="5">
    <source>
        <dbReference type="EMBL" id="OCK85603.1"/>
    </source>
</evidence>
<dbReference type="SUPFAM" id="SSF52540">
    <property type="entry name" value="P-loop containing nucleoside triphosphate hydrolases"/>
    <property type="match status" value="1"/>
</dbReference>
<dbReference type="OrthoDB" id="409395at2759"/>
<gene>
    <name evidence="5" type="ORF">K432DRAFT_19143</name>
</gene>
<dbReference type="Proteomes" id="UP000250266">
    <property type="component" value="Unassembled WGS sequence"/>
</dbReference>
<organism evidence="5 6">
    <name type="scientific">Lepidopterella palustris CBS 459.81</name>
    <dbReference type="NCBI Taxonomy" id="1314670"/>
    <lineage>
        <taxon>Eukaryota</taxon>
        <taxon>Fungi</taxon>
        <taxon>Dikarya</taxon>
        <taxon>Ascomycota</taxon>
        <taxon>Pezizomycotina</taxon>
        <taxon>Dothideomycetes</taxon>
        <taxon>Pleosporomycetidae</taxon>
        <taxon>Mytilinidiales</taxon>
        <taxon>Argynnaceae</taxon>
        <taxon>Lepidopterella</taxon>
    </lineage>
</organism>
<dbReference type="InterPro" id="IPR041677">
    <property type="entry name" value="DNA2/NAM7_AAA_11"/>
</dbReference>